<dbReference type="RefSeq" id="WP_125602091.1">
    <property type="nucleotide sequence ID" value="NZ_JBHSSM010000005.1"/>
</dbReference>
<proteinExistence type="inferred from homology"/>
<gene>
    <name evidence="3" type="primary">cas5c</name>
    <name evidence="3" type="ORF">ACFQHW_02115</name>
</gene>
<evidence type="ECO:0000256" key="1">
    <source>
        <dbReference type="ARBA" id="ARBA00023118"/>
    </source>
</evidence>
<dbReference type="InterPro" id="IPR021124">
    <property type="entry name" value="CRISPR-assoc_prot_Cas5"/>
</dbReference>
<dbReference type="EMBL" id="JBHSSM010000005">
    <property type="protein sequence ID" value="MFC6314364.1"/>
    <property type="molecule type" value="Genomic_DNA"/>
</dbReference>
<comment type="caution">
    <text evidence="3">The sequence shown here is derived from an EMBL/GenBank/DDBJ whole genome shotgun (WGS) entry which is preliminary data.</text>
</comment>
<sequence length="238" mass="27790">MRNQIVFLVHGKYALFTDPLTRMGGEKESYQIPTYESLVGVTSSIYWKPTLIWVIDQARVIKPIQMESKGTRPMDYNNSFKSNLSYVSYLRDVSYEVKAHFEFNKFRPDLSADWNENKHYELMKRSIRAGGRRDIFLGTRECQAYVEPLTGFGENPSAYDDIPEMNFGLMFHGFNYPDQTGNDQLDARFWKASMKHGVIDYPRPDACEFVRSNVRKMSAKDFNDHNFTYVDREMGDES</sequence>
<comment type="similarity">
    <text evidence="2">Belongs to the CRISPR-associated protein Cas5 family. Subtype I-C/Dvulg subfamily.</text>
</comment>
<reference evidence="4" key="1">
    <citation type="journal article" date="2019" name="Int. J. Syst. Evol. Microbiol.">
        <title>The Global Catalogue of Microorganisms (GCM) 10K type strain sequencing project: providing services to taxonomists for standard genome sequencing and annotation.</title>
        <authorList>
            <consortium name="The Broad Institute Genomics Platform"/>
            <consortium name="The Broad Institute Genome Sequencing Center for Infectious Disease"/>
            <person name="Wu L."/>
            <person name="Ma J."/>
        </authorList>
    </citation>
    <scope>NUCLEOTIDE SEQUENCE [LARGE SCALE GENOMIC DNA]</scope>
    <source>
        <strain evidence="4">CCM 8897</strain>
    </source>
</reference>
<dbReference type="NCBIfam" id="TIGR01876">
    <property type="entry name" value="cas_Cas5d"/>
    <property type="match status" value="1"/>
</dbReference>
<dbReference type="PIRSF" id="PIRSF029950">
    <property type="entry name" value="Cas_CT1134"/>
    <property type="match status" value="1"/>
</dbReference>
<dbReference type="EC" id="3.1.-.-" evidence="2"/>
<evidence type="ECO:0000313" key="3">
    <source>
        <dbReference type="EMBL" id="MFC6314364.1"/>
    </source>
</evidence>
<dbReference type="Gene3D" id="3.30.70.2660">
    <property type="match status" value="1"/>
</dbReference>
<keyword evidence="2" id="KW-0540">Nuclease</keyword>
<evidence type="ECO:0000256" key="2">
    <source>
        <dbReference type="PIRNR" id="PIRNR029950"/>
    </source>
</evidence>
<dbReference type="NCBIfam" id="TIGR02593">
    <property type="entry name" value="CRISPR_cas5"/>
    <property type="match status" value="1"/>
</dbReference>
<dbReference type="Pfam" id="PF09704">
    <property type="entry name" value="Cas_Cas5d"/>
    <property type="match status" value="1"/>
</dbReference>
<keyword evidence="2" id="KW-0255">Endonuclease</keyword>
<dbReference type="InterPro" id="IPR013422">
    <property type="entry name" value="CRISPR-assoc_prot_Cas5_N"/>
</dbReference>
<keyword evidence="2" id="KW-0694">RNA-binding</keyword>
<evidence type="ECO:0000313" key="4">
    <source>
        <dbReference type="Proteomes" id="UP001596310"/>
    </source>
</evidence>
<organism evidence="3 4">
    <name type="scientific">Lapidilactobacillus achengensis</name>
    <dbReference type="NCBI Taxonomy" id="2486000"/>
    <lineage>
        <taxon>Bacteria</taxon>
        <taxon>Bacillati</taxon>
        <taxon>Bacillota</taxon>
        <taxon>Bacilli</taxon>
        <taxon>Lactobacillales</taxon>
        <taxon>Lactobacillaceae</taxon>
        <taxon>Lapidilactobacillus</taxon>
    </lineage>
</organism>
<keyword evidence="2" id="KW-0378">Hydrolase</keyword>
<keyword evidence="1 2" id="KW-0051">Antiviral defense</keyword>
<dbReference type="InterPro" id="IPR010155">
    <property type="entry name" value="CRISPR-assoc_prot_Cas5d"/>
</dbReference>
<keyword evidence="4" id="KW-1185">Reference proteome</keyword>
<dbReference type="Proteomes" id="UP001596310">
    <property type="component" value="Unassembled WGS sequence"/>
</dbReference>
<accession>A0ABW1UKB5</accession>
<name>A0ABW1UKB5_9LACO</name>
<protein>
    <recommendedName>
        <fullName evidence="2">pre-crRNA processing endonuclease</fullName>
        <ecNumber evidence="2">3.1.-.-</ecNumber>
    </recommendedName>
</protein>
<comment type="function">
    <text evidence="2">CRISPR (clustered regularly interspaced short palindromic repeat) is an adaptive immune system that provides protection against mobile genetic elements (viruses, transposable elements and conjugative plasmids). CRISPR clusters contain spacers, sequences complementary to antecedent mobile elements, and target invading nucleic acids. CRISPR clusters are transcribed and processed into CRISPR RNA (crRNA).</text>
</comment>